<evidence type="ECO:0000259" key="3">
    <source>
        <dbReference type="Pfam" id="PF22622"/>
    </source>
</evidence>
<dbReference type="InterPro" id="IPR029069">
    <property type="entry name" value="HotDog_dom_sf"/>
</dbReference>
<organism evidence="4 5">
    <name type="scientific">Achromobacter pulmonis</name>
    <dbReference type="NCBI Taxonomy" id="1389932"/>
    <lineage>
        <taxon>Bacteria</taxon>
        <taxon>Pseudomonadati</taxon>
        <taxon>Pseudomonadota</taxon>
        <taxon>Betaproteobacteria</taxon>
        <taxon>Burkholderiales</taxon>
        <taxon>Alcaligenaceae</taxon>
        <taxon>Achromobacter</taxon>
    </lineage>
</organism>
<dbReference type="CDD" id="cd03448">
    <property type="entry name" value="HDE_HSD"/>
    <property type="match status" value="1"/>
</dbReference>
<feature type="region of interest" description="Disordered" evidence="1">
    <location>
        <begin position="154"/>
        <end position="174"/>
    </location>
</feature>
<keyword evidence="5" id="KW-1185">Reference proteome</keyword>
<dbReference type="InterPro" id="IPR054357">
    <property type="entry name" value="MFE-2_N"/>
</dbReference>
<dbReference type="InterPro" id="IPR002539">
    <property type="entry name" value="MaoC-like_dom"/>
</dbReference>
<dbReference type="Pfam" id="PF01575">
    <property type="entry name" value="MaoC_dehydratas"/>
    <property type="match status" value="1"/>
</dbReference>
<proteinExistence type="predicted"/>
<dbReference type="GO" id="GO:0003857">
    <property type="term" value="F:(3S)-3-hydroxyacyl-CoA dehydrogenase (NAD+) activity"/>
    <property type="evidence" value="ECO:0007669"/>
    <property type="project" value="TreeGrafter"/>
</dbReference>
<dbReference type="Gene3D" id="3.10.129.10">
    <property type="entry name" value="Hotdog Thioesterase"/>
    <property type="match status" value="1"/>
</dbReference>
<comment type="caution">
    <text evidence="4">The sequence shown here is derived from an EMBL/GenBank/DDBJ whole genome shotgun (WGS) entry which is preliminary data.</text>
</comment>
<sequence>MPIDPEALLAARIPDSVQQYGWRDCVLYALALGAGMHPADEADLAFVDETRLKVQPTLVNVLADPGFWLRDLPLGLDWRRTVHGEQSIRLHRPLAAQGRVRSATRIVDLADKGPGKGALLYAERDLFDMEDGALVATMQQTVFCRGDGGFGGAPSVRPAPAPLPEREPDQRTECPTSPQAALIYRLSADLNPLHIDPAAARAAGFDRPILHGMASFGVAGHGLVRLCCGGAPERLRAMSGRFRAPVYPGETLRLDVWQDEPGRARFCAVVAERDAIAIDNGALEFGAGQ</sequence>
<accession>A0A2N8KCZ6</accession>
<dbReference type="EMBL" id="POQS01000007">
    <property type="protein sequence ID" value="PND31309.1"/>
    <property type="molecule type" value="Genomic_DNA"/>
</dbReference>
<dbReference type="GO" id="GO:0044594">
    <property type="term" value="F:17-beta-hydroxysteroid dehydrogenase (NAD+) activity"/>
    <property type="evidence" value="ECO:0007669"/>
    <property type="project" value="TreeGrafter"/>
</dbReference>
<dbReference type="Proteomes" id="UP000235994">
    <property type="component" value="Unassembled WGS sequence"/>
</dbReference>
<evidence type="ECO:0000256" key="1">
    <source>
        <dbReference type="SAM" id="MobiDB-lite"/>
    </source>
</evidence>
<reference evidence="4 5" key="1">
    <citation type="submission" date="2018-01" db="EMBL/GenBank/DDBJ databases">
        <title>The draft genome of an aniline degradation strain ANB-1.</title>
        <authorList>
            <person name="Zhang L."/>
            <person name="Jiang J."/>
        </authorList>
    </citation>
    <scope>NUCLEOTIDE SEQUENCE [LARGE SCALE GENOMIC DNA]</scope>
    <source>
        <strain evidence="4 5">ANB-1</strain>
    </source>
</reference>
<dbReference type="PANTHER" id="PTHR13078:SF56">
    <property type="entry name" value="PEROXISOMAL MULTIFUNCTIONAL ENZYME TYPE 2"/>
    <property type="match status" value="1"/>
</dbReference>
<dbReference type="Pfam" id="PF22622">
    <property type="entry name" value="MFE-2_hydrat-2_N"/>
    <property type="match status" value="1"/>
</dbReference>
<protein>
    <submittedName>
        <fullName evidence="4">3-alpha,7-alpha, 12-alpha-trihydroxy-5-beta-cholest-24-enoyl-CoA hydratase</fullName>
    </submittedName>
</protein>
<name>A0A2N8KCZ6_9BURK</name>
<gene>
    <name evidence="4" type="ORF">C1I89_26045</name>
</gene>
<dbReference type="GO" id="GO:0004300">
    <property type="term" value="F:enoyl-CoA hydratase activity"/>
    <property type="evidence" value="ECO:0007669"/>
    <property type="project" value="TreeGrafter"/>
</dbReference>
<feature type="domain" description="MaoC-like" evidence="2">
    <location>
        <begin position="163"/>
        <end position="260"/>
    </location>
</feature>
<dbReference type="AlphaFoldDB" id="A0A2N8KCZ6"/>
<dbReference type="RefSeq" id="WP_102775273.1">
    <property type="nucleotide sequence ID" value="NZ_POQS01000007.1"/>
</dbReference>
<feature type="domain" description="Peroxisomal multifunctional enzyme type 2-like N-terminal" evidence="3">
    <location>
        <begin position="19"/>
        <end position="146"/>
    </location>
</feature>
<dbReference type="GO" id="GO:0006635">
    <property type="term" value="P:fatty acid beta-oxidation"/>
    <property type="evidence" value="ECO:0007669"/>
    <property type="project" value="TreeGrafter"/>
</dbReference>
<evidence type="ECO:0000313" key="5">
    <source>
        <dbReference type="Proteomes" id="UP000235994"/>
    </source>
</evidence>
<evidence type="ECO:0000259" key="2">
    <source>
        <dbReference type="Pfam" id="PF01575"/>
    </source>
</evidence>
<dbReference type="SUPFAM" id="SSF54637">
    <property type="entry name" value="Thioesterase/thiol ester dehydrase-isomerase"/>
    <property type="match status" value="2"/>
</dbReference>
<evidence type="ECO:0000313" key="4">
    <source>
        <dbReference type="EMBL" id="PND31309.1"/>
    </source>
</evidence>
<dbReference type="PANTHER" id="PTHR13078">
    <property type="entry name" value="PEROXISOMAL MULTIFUNCTIONAL ENZYME TYPE 2-RELATED"/>
    <property type="match status" value="1"/>
</dbReference>